<evidence type="ECO:0000313" key="3">
    <source>
        <dbReference type="Proteomes" id="UP000466906"/>
    </source>
</evidence>
<dbReference type="GO" id="GO:0005524">
    <property type="term" value="F:ATP binding"/>
    <property type="evidence" value="ECO:0007669"/>
    <property type="project" value="InterPro"/>
</dbReference>
<dbReference type="InterPro" id="IPR011703">
    <property type="entry name" value="ATPase_AAA-3"/>
</dbReference>
<dbReference type="GO" id="GO:0016887">
    <property type="term" value="F:ATP hydrolysis activity"/>
    <property type="evidence" value="ECO:0007669"/>
    <property type="project" value="InterPro"/>
</dbReference>
<dbReference type="Gene3D" id="3.40.50.300">
    <property type="entry name" value="P-loop containing nucleotide triphosphate hydrolases"/>
    <property type="match status" value="1"/>
</dbReference>
<dbReference type="PANTHER" id="PTHR42759">
    <property type="entry name" value="MOXR FAMILY PROTEIN"/>
    <property type="match status" value="1"/>
</dbReference>
<dbReference type="Pfam" id="PF07726">
    <property type="entry name" value="AAA_3"/>
    <property type="match status" value="1"/>
</dbReference>
<protein>
    <submittedName>
        <fullName evidence="2">ATPase AAA</fullName>
    </submittedName>
</protein>
<sequence>MRQDDGGIGGVRTCQWVTVMSVVLGNMFLNNTIRPDVAVRYAKPGKGPINMTDTATVVTVIDACARAGVPSLLVSAPGFGKTSLVRSLAKAQGIACETVLGSLREPSDFAGLPIVGEDGVRMEPPAWAKRLDAAGIGILFLDELGTCPPSVQNAMLAVVLDRVVGDLQLPSGVAVVAGMNPPEYSGAGYELPAALRNRFCHLQFAPTVDEWLDGMATGWAASPASRAGVDSPSRRAATSGAVSGFISLRPDLLDCEPERIVEGDGPYHTRRSWKMVADVLAYLRADDTAAIQAVTFGLLGEGVGAEFLSWLSTSDLPDPEAVIADPAVMDWKAERPDRVWAVLTAVTTLAAQARTLDMFRKAWGPLVAAAEAGAPDVAAAAARRLAKARPAKAPIPRAARNFAPMLRAAGLLDAEVA</sequence>
<accession>A0A6N4UZF7</accession>
<dbReference type="SMART" id="SM00382">
    <property type="entry name" value="AAA"/>
    <property type="match status" value="1"/>
</dbReference>
<gene>
    <name evidence="2" type="ORF">MALV_55810</name>
</gene>
<proteinExistence type="predicted"/>
<organism evidence="2 3">
    <name type="scientific">Mycolicibacterium alvei</name>
    <dbReference type="NCBI Taxonomy" id="67081"/>
    <lineage>
        <taxon>Bacteria</taxon>
        <taxon>Bacillati</taxon>
        <taxon>Actinomycetota</taxon>
        <taxon>Actinomycetes</taxon>
        <taxon>Mycobacteriales</taxon>
        <taxon>Mycobacteriaceae</taxon>
        <taxon>Mycolicibacterium</taxon>
    </lineage>
</organism>
<dbReference type="PANTHER" id="PTHR42759:SF1">
    <property type="entry name" value="MAGNESIUM-CHELATASE SUBUNIT CHLD"/>
    <property type="match status" value="1"/>
</dbReference>
<dbReference type="EMBL" id="AP022566">
    <property type="protein sequence ID" value="BBX30456.1"/>
    <property type="molecule type" value="Genomic_DNA"/>
</dbReference>
<dbReference type="Proteomes" id="UP000466906">
    <property type="component" value="Plasmid pJCM12272"/>
</dbReference>
<evidence type="ECO:0000313" key="2">
    <source>
        <dbReference type="EMBL" id="BBX30456.1"/>
    </source>
</evidence>
<feature type="domain" description="AAA+ ATPase" evidence="1">
    <location>
        <begin position="67"/>
        <end position="209"/>
    </location>
</feature>
<keyword evidence="3" id="KW-1185">Reference proteome</keyword>
<dbReference type="InterPro" id="IPR027417">
    <property type="entry name" value="P-loop_NTPase"/>
</dbReference>
<dbReference type="CDD" id="cd00009">
    <property type="entry name" value="AAA"/>
    <property type="match status" value="1"/>
</dbReference>
<keyword evidence="2" id="KW-0614">Plasmid</keyword>
<dbReference type="KEGG" id="malv:MALV_55810"/>
<dbReference type="SUPFAM" id="SSF52540">
    <property type="entry name" value="P-loop containing nucleoside triphosphate hydrolases"/>
    <property type="match status" value="1"/>
</dbReference>
<dbReference type="InterPro" id="IPR050764">
    <property type="entry name" value="CbbQ/NirQ/NorQ/GpvN"/>
</dbReference>
<evidence type="ECO:0000259" key="1">
    <source>
        <dbReference type="SMART" id="SM00382"/>
    </source>
</evidence>
<geneLocation type="plasmid" evidence="2 3">
    <name>pJCM12272</name>
</geneLocation>
<reference evidence="2 3" key="1">
    <citation type="journal article" date="2019" name="Emerg. Microbes Infect.">
        <title>Comprehensive subspecies identification of 175 nontuberculous mycobacteria species based on 7547 genomic profiles.</title>
        <authorList>
            <person name="Matsumoto Y."/>
            <person name="Kinjo T."/>
            <person name="Motooka D."/>
            <person name="Nabeya D."/>
            <person name="Jung N."/>
            <person name="Uechi K."/>
            <person name="Horii T."/>
            <person name="Iida T."/>
            <person name="Fujita J."/>
            <person name="Nakamura S."/>
        </authorList>
    </citation>
    <scope>NUCLEOTIDE SEQUENCE [LARGE SCALE GENOMIC DNA]</scope>
    <source>
        <strain evidence="2 3">JCM 12272</strain>
        <plasmid evidence="2">pJCM12272</plasmid>
    </source>
</reference>
<name>A0A6N4UZF7_9MYCO</name>
<dbReference type="InterPro" id="IPR003593">
    <property type="entry name" value="AAA+_ATPase"/>
</dbReference>
<dbReference type="AlphaFoldDB" id="A0A6N4UZF7"/>